<evidence type="ECO:0000256" key="6">
    <source>
        <dbReference type="ARBA" id="ARBA00049244"/>
    </source>
</evidence>
<keyword evidence="10" id="KW-1185">Reference proteome</keyword>
<dbReference type="Proteomes" id="UP000199309">
    <property type="component" value="Unassembled WGS sequence"/>
</dbReference>
<dbReference type="Gene3D" id="1.10.150.870">
    <property type="match status" value="1"/>
</dbReference>
<evidence type="ECO:0000256" key="4">
    <source>
        <dbReference type="ARBA" id="ARBA00022839"/>
    </source>
</evidence>
<dbReference type="RefSeq" id="WP_091649317.1">
    <property type="nucleotide sequence ID" value="NZ_FNHQ01000009.1"/>
</dbReference>
<dbReference type="InterPro" id="IPR004013">
    <property type="entry name" value="PHP_dom"/>
</dbReference>
<evidence type="ECO:0000256" key="1">
    <source>
        <dbReference type="ARBA" id="ARBA00022679"/>
    </source>
</evidence>
<dbReference type="Gene3D" id="1.10.150.700">
    <property type="entry name" value="PolC, middle finger domain"/>
    <property type="match status" value="1"/>
</dbReference>
<dbReference type="Gene3D" id="6.10.140.1510">
    <property type="match status" value="1"/>
</dbReference>
<dbReference type="EMBL" id="FNHQ01000009">
    <property type="protein sequence ID" value="SDM59979.1"/>
    <property type="molecule type" value="Genomic_DNA"/>
</dbReference>
<accession>A0A1G9UJ74</accession>
<dbReference type="PANTHER" id="PTHR32294">
    <property type="entry name" value="DNA POLYMERASE III SUBUNIT ALPHA"/>
    <property type="match status" value="1"/>
</dbReference>
<dbReference type="InterPro" id="IPR011708">
    <property type="entry name" value="DNA_pol3_alpha_NTPase_dom"/>
</dbReference>
<dbReference type="Pfam" id="PF17657">
    <property type="entry name" value="DNA_pol3_finger"/>
    <property type="match status" value="1"/>
</dbReference>
<dbReference type="InterPro" id="IPR040982">
    <property type="entry name" value="DNA_pol3_finger"/>
</dbReference>
<dbReference type="Gene3D" id="3.30.1900.20">
    <property type="match status" value="2"/>
</dbReference>
<name>A0A1G9UJ74_9FIRM</name>
<comment type="catalytic activity">
    <reaction evidence="6 7">
        <text>DNA(n) + a 2'-deoxyribonucleoside 5'-triphosphate = DNA(n+1) + diphosphate</text>
        <dbReference type="Rhea" id="RHEA:22508"/>
        <dbReference type="Rhea" id="RHEA-COMP:17339"/>
        <dbReference type="Rhea" id="RHEA-COMP:17340"/>
        <dbReference type="ChEBI" id="CHEBI:33019"/>
        <dbReference type="ChEBI" id="CHEBI:61560"/>
        <dbReference type="ChEBI" id="CHEBI:173112"/>
        <dbReference type="EC" id="2.7.7.7"/>
    </reaction>
</comment>
<evidence type="ECO:0000313" key="9">
    <source>
        <dbReference type="EMBL" id="SDM59979.1"/>
    </source>
</evidence>
<dbReference type="GO" id="GO:0006261">
    <property type="term" value="P:DNA-templated DNA replication"/>
    <property type="evidence" value="ECO:0007669"/>
    <property type="project" value="UniProtKB-UniRule"/>
</dbReference>
<dbReference type="InterPro" id="IPR012340">
    <property type="entry name" value="NA-bd_OB-fold"/>
</dbReference>
<keyword evidence="3 7" id="KW-0235">DNA replication</keyword>
<dbReference type="EC" id="2.7.7.7" evidence="7"/>
<dbReference type="PANTHER" id="PTHR32294:SF5">
    <property type="entry name" value="DNA POLYMERASE III POLC-TYPE"/>
    <property type="match status" value="1"/>
</dbReference>
<dbReference type="InterPro" id="IPR016195">
    <property type="entry name" value="Pol/histidinol_Pase-like"/>
</dbReference>
<feature type="domain" description="Polymerase/histidinol phosphatase N-terminal" evidence="8">
    <location>
        <begin position="327"/>
        <end position="396"/>
    </location>
</feature>
<dbReference type="Gene3D" id="2.40.50.140">
    <property type="entry name" value="Nucleic acid-binding proteins"/>
    <property type="match status" value="1"/>
</dbReference>
<evidence type="ECO:0000256" key="3">
    <source>
        <dbReference type="ARBA" id="ARBA00022705"/>
    </source>
</evidence>
<keyword evidence="7" id="KW-0540">Nuclease</keyword>
<dbReference type="Pfam" id="PF02811">
    <property type="entry name" value="PHP"/>
    <property type="match status" value="1"/>
</dbReference>
<organism evidence="9 10">
    <name type="scientific">Megasphaera paucivorans</name>
    <dbReference type="NCBI Taxonomy" id="349095"/>
    <lineage>
        <taxon>Bacteria</taxon>
        <taxon>Bacillati</taxon>
        <taxon>Bacillota</taxon>
        <taxon>Negativicutes</taxon>
        <taxon>Veillonellales</taxon>
        <taxon>Veillonellaceae</taxon>
        <taxon>Megasphaera</taxon>
    </lineage>
</organism>
<keyword evidence="4 7" id="KW-0269">Exonuclease</keyword>
<dbReference type="Gene3D" id="3.20.20.140">
    <property type="entry name" value="Metal-dependent hydrolases"/>
    <property type="match status" value="1"/>
</dbReference>
<dbReference type="AlphaFoldDB" id="A0A1G9UJ74"/>
<evidence type="ECO:0000259" key="8">
    <source>
        <dbReference type="SMART" id="SM00481"/>
    </source>
</evidence>
<dbReference type="GO" id="GO:0003887">
    <property type="term" value="F:DNA-directed DNA polymerase activity"/>
    <property type="evidence" value="ECO:0007669"/>
    <property type="project" value="UniProtKB-UniRule"/>
</dbReference>
<gene>
    <name evidence="7" type="primary">polC</name>
    <name evidence="9" type="ORF">SAMN05660299_01202</name>
</gene>
<dbReference type="GO" id="GO:0005737">
    <property type="term" value="C:cytoplasm"/>
    <property type="evidence" value="ECO:0007669"/>
    <property type="project" value="UniProtKB-SubCell"/>
</dbReference>
<evidence type="ECO:0000256" key="5">
    <source>
        <dbReference type="ARBA" id="ARBA00022932"/>
    </source>
</evidence>
<dbReference type="CDD" id="cd07435">
    <property type="entry name" value="PHP_PolIIIA_POLC"/>
    <property type="match status" value="1"/>
</dbReference>
<reference evidence="9 10" key="1">
    <citation type="submission" date="2016-10" db="EMBL/GenBank/DDBJ databases">
        <authorList>
            <person name="de Groot N.N."/>
        </authorList>
    </citation>
    <scope>NUCLEOTIDE SEQUENCE [LARGE SCALE GENOMIC DNA]</scope>
    <source>
        <strain evidence="9 10">DSM 16981</strain>
    </source>
</reference>
<dbReference type="GO" id="GO:0008408">
    <property type="term" value="F:3'-5' exonuclease activity"/>
    <property type="evidence" value="ECO:0007669"/>
    <property type="project" value="UniProtKB-UniRule"/>
</dbReference>
<keyword evidence="7" id="KW-0963">Cytoplasm</keyword>
<dbReference type="InterPro" id="IPR044923">
    <property type="entry name" value="PolC_middle_finger_sf"/>
</dbReference>
<dbReference type="HAMAP" id="MF_00356">
    <property type="entry name" value="DNApol_PolC"/>
    <property type="match status" value="1"/>
</dbReference>
<dbReference type="STRING" id="349095.SAMN05660299_01202"/>
<dbReference type="NCBIfam" id="TIGR01405">
    <property type="entry name" value="polC_Gram_pos"/>
    <property type="match status" value="1"/>
</dbReference>
<proteinExistence type="inferred from homology"/>
<dbReference type="InterPro" id="IPR004805">
    <property type="entry name" value="DnaE2/DnaE/PolC"/>
</dbReference>
<dbReference type="InterPro" id="IPR029460">
    <property type="entry name" value="DNAPol_HHH"/>
</dbReference>
<dbReference type="Pfam" id="PF07733">
    <property type="entry name" value="DNA_pol3_alpha"/>
    <property type="match status" value="2"/>
</dbReference>
<keyword evidence="1 7" id="KW-0808">Transferase</keyword>
<dbReference type="NCBIfam" id="NF001688">
    <property type="entry name" value="PRK00448.1"/>
    <property type="match status" value="1"/>
</dbReference>
<dbReference type="CDD" id="cd04484">
    <property type="entry name" value="polC_OBF"/>
    <property type="match status" value="1"/>
</dbReference>
<keyword evidence="2 7" id="KW-0548">Nucleotidyltransferase</keyword>
<evidence type="ECO:0000256" key="2">
    <source>
        <dbReference type="ARBA" id="ARBA00022695"/>
    </source>
</evidence>
<sequence>MKVYHIVPKDAMTIQLDDVNRITVEKVCMADAGKKWHIYTQGQECRNLEDLKKAVCRQLSINGDVILDHTVKTNVPNIVSTQAAVVDADADFDSLCETANGVDLSCDGRPMPEEDTEEIIDTADRDEESYAIPHEDMYENLYEESDDLCDDAYIKACKAVVEGPKKTTPGGNSAGSAQSTSGVDSRIWMGKSFTGETIAINDVSGEERNGVIFKGKIVKAEFRELKSGRTLLSFQIADKTNGISAKKFIDVSKGAGNPNAKYRRKDSMTPEGFDALQKNLKEGVFVRVHGDVKYDNYQNDYVLNVYDIMPAESSAVEREDTNPTPRVELHLHTIMSDMDALITVKELIKTIKKWKHPAVAVTDHGVVQSFPLLQEIATNPVNNVKIIYGMEGYLFDEHIDESYHIVILAKNIVGLRNLYKLISISHLKYIYRSRPRIPRAVLNEYREGLLLGSACEAGELVRSMVQKNLPYEKLKEIASYYDYLEIQPLTNNQFLVREGLVENEEGLRNINRTIVKLGDELGKMTVATCDAHFLNPEDKIYREILMTGKGFKDAAFQPDLYLRTTDEMLEEFSYLGEERAREVVITNPNKINDMIEKVRPVPKETLYFPKIEGSSEALKQMCYDKAHEIYGDPLPKIVEDRLTEEFTSILGHGFGVLYYIAHKLVKHSNDDGYLVGSRGSVGSSFVATMSGITEVNPLPPHYVCPSCKHSEFFEDGSVGGGFDLPDKKCPVCGAQLQKNGHNIPFAIFLGFDGDKVPDIDLNFSGEYHPKAHKYTEELFGKDNVFRAGTIGAVKDKTAYGYVMKWADSKGITVNDAFVNSLVSGCTGVKNTTGQHPGGVMVIPRDMDVHHFTPVQYPANKKDSGIITTHFDYHSIEGRLVKLDILGHDDPTFIRMLEDLTGLDATKVPFDDPATMSLFSSTKALDLDPQELGSEVGSLGIPEFGTSFVRQMLVDTKPKTFSELVRISGFSHGTDVWLNNAKDLITSHTVPLKEAISTRDDIMNYLIEHGVKPKTGFKVMENVRKGKGIDKKNKLGQKTTDYETELKAAHIPNWFLESCHKIGYLFPRAHAVAYVMMAFRIAWFKINQPLAYYAAFFTIRAKAFKLSCMVPGLEAQRRAMKEIAAQGKAASPRDQDLYSALEIAVEMSLRGYSFLNVDINLSAATKFTIYEGKLLPPFTAVEGLGENVAEQIVTSREQQRFSSKADLKMRGKVSQSLIDLMSEQGCLGDLPEDEQIDLFAM</sequence>
<dbReference type="InterPro" id="IPR003141">
    <property type="entry name" value="Pol/His_phosphatase_N"/>
</dbReference>
<dbReference type="OrthoDB" id="9804290at2"/>
<dbReference type="Pfam" id="PF14579">
    <property type="entry name" value="HHH_6"/>
    <property type="match status" value="1"/>
</dbReference>
<comment type="similarity">
    <text evidence="7">Belongs to the DNA polymerase type-C family. PolC subfamily.</text>
</comment>
<comment type="subcellular location">
    <subcellularLocation>
        <location evidence="7">Cytoplasm</location>
    </subcellularLocation>
</comment>
<evidence type="ECO:0000313" key="10">
    <source>
        <dbReference type="Proteomes" id="UP000199309"/>
    </source>
</evidence>
<dbReference type="InterPro" id="IPR006308">
    <property type="entry name" value="Pol_III_a_PolC-type_gram_pos"/>
</dbReference>
<evidence type="ECO:0000256" key="7">
    <source>
        <dbReference type="HAMAP-Rule" id="MF_00356"/>
    </source>
</evidence>
<keyword evidence="7" id="KW-0378">Hydrolase</keyword>
<dbReference type="SUPFAM" id="SSF89550">
    <property type="entry name" value="PHP domain-like"/>
    <property type="match status" value="1"/>
</dbReference>
<dbReference type="GO" id="GO:0003677">
    <property type="term" value="F:DNA binding"/>
    <property type="evidence" value="ECO:0007669"/>
    <property type="project" value="UniProtKB-UniRule"/>
</dbReference>
<dbReference type="SMART" id="SM00481">
    <property type="entry name" value="POLIIIAc"/>
    <property type="match status" value="1"/>
</dbReference>
<keyword evidence="5 7" id="KW-0239">DNA-directed DNA polymerase</keyword>
<protein>
    <recommendedName>
        <fullName evidence="7">DNA polymerase III PolC-type</fullName>
        <shortName evidence="7">PolIII</shortName>
        <ecNumber evidence="7">2.7.7.7</ecNumber>
    </recommendedName>
</protein>
<comment type="function">
    <text evidence="7">Required for replicative DNA synthesis. This DNA polymerase also exhibits 3' to 5' exonuclease activity.</text>
</comment>